<feature type="non-terminal residue" evidence="1">
    <location>
        <position position="31"/>
    </location>
</feature>
<protein>
    <submittedName>
        <fullName evidence="1">Uncharacterized protein</fullName>
    </submittedName>
</protein>
<reference evidence="1 2" key="1">
    <citation type="submission" date="2019-03" db="EMBL/GenBank/DDBJ databases">
        <title>Genomic Encyclopedia of Type Strains, Phase IV (KMG-IV): sequencing the most valuable type-strain genomes for metagenomic binning, comparative biology and taxonomic classification.</title>
        <authorList>
            <person name="Goeker M."/>
        </authorList>
    </citation>
    <scope>NUCLEOTIDE SEQUENCE [LARGE SCALE GENOMIC DNA]</scope>
    <source>
        <strain evidence="1 2">DSM 25287</strain>
    </source>
</reference>
<accession>A0A4R2KZF3</accession>
<evidence type="ECO:0000313" key="1">
    <source>
        <dbReference type="EMBL" id="TCO76829.1"/>
    </source>
</evidence>
<name>A0A4R2KZF3_9GAMM</name>
<dbReference type="Proteomes" id="UP000295765">
    <property type="component" value="Unassembled WGS sequence"/>
</dbReference>
<gene>
    <name evidence="1" type="ORF">EV699_1281</name>
</gene>
<comment type="caution">
    <text evidence="1">The sequence shown here is derived from an EMBL/GenBank/DDBJ whole genome shotgun (WGS) entry which is preliminary data.</text>
</comment>
<keyword evidence="2" id="KW-1185">Reference proteome</keyword>
<proteinExistence type="predicted"/>
<dbReference type="EMBL" id="SLWY01000028">
    <property type="protein sequence ID" value="TCO76829.1"/>
    <property type="molecule type" value="Genomic_DNA"/>
</dbReference>
<evidence type="ECO:0000313" key="2">
    <source>
        <dbReference type="Proteomes" id="UP000295765"/>
    </source>
</evidence>
<dbReference type="AlphaFoldDB" id="A0A4R2KZF3"/>
<sequence length="31" mass="3705">MKQLTFAGASFAAKKRQTRRERFLFEMEQVV</sequence>
<organism evidence="1 2">
    <name type="scientific">Plasticicumulans lactativorans</name>
    <dbReference type="NCBI Taxonomy" id="1133106"/>
    <lineage>
        <taxon>Bacteria</taxon>
        <taxon>Pseudomonadati</taxon>
        <taxon>Pseudomonadota</taxon>
        <taxon>Gammaproteobacteria</taxon>
        <taxon>Candidatus Competibacteraceae</taxon>
        <taxon>Plasticicumulans</taxon>
    </lineage>
</organism>